<comment type="caution">
    <text evidence="14">The sequence shown here is derived from an EMBL/GenBank/DDBJ whole genome shotgun (WGS) entry which is preliminary data.</text>
</comment>
<dbReference type="InterPro" id="IPR015422">
    <property type="entry name" value="PyrdxlP-dep_Trfase_small"/>
</dbReference>
<evidence type="ECO:0000259" key="13">
    <source>
        <dbReference type="Pfam" id="PF00155"/>
    </source>
</evidence>
<dbReference type="EC" id="2.3.1.47" evidence="5"/>
<dbReference type="PANTHER" id="PTHR13693">
    <property type="entry name" value="CLASS II AMINOTRANSFERASE/8-AMINO-7-OXONONANOATE SYNTHASE"/>
    <property type="match status" value="1"/>
</dbReference>
<comment type="similarity">
    <text evidence="3">Belongs to the class-II pyridoxal-phosphate-dependent aminotransferase family. BioF subfamily.</text>
</comment>
<dbReference type="InterPro" id="IPR015424">
    <property type="entry name" value="PyrdxlP-dep_Trfase"/>
</dbReference>
<accession>A0A9W6JV98</accession>
<dbReference type="Gene3D" id="3.90.1150.10">
    <property type="entry name" value="Aspartate Aminotransferase, domain 1"/>
    <property type="match status" value="1"/>
</dbReference>
<dbReference type="CDD" id="cd06454">
    <property type="entry name" value="KBL_like"/>
    <property type="match status" value="1"/>
</dbReference>
<evidence type="ECO:0000256" key="12">
    <source>
        <dbReference type="RuleBase" id="RU003693"/>
    </source>
</evidence>
<evidence type="ECO:0000256" key="8">
    <source>
        <dbReference type="ARBA" id="ARBA00022898"/>
    </source>
</evidence>
<dbReference type="EMBL" id="BSFM01000011">
    <property type="protein sequence ID" value="GLK83917.1"/>
    <property type="molecule type" value="Genomic_DNA"/>
</dbReference>
<evidence type="ECO:0000313" key="15">
    <source>
        <dbReference type="Proteomes" id="UP001143330"/>
    </source>
</evidence>
<dbReference type="Pfam" id="PF00155">
    <property type="entry name" value="Aminotran_1_2"/>
    <property type="match status" value="1"/>
</dbReference>
<dbReference type="InterPro" id="IPR015421">
    <property type="entry name" value="PyrdxlP-dep_Trfase_major"/>
</dbReference>
<sequence length="461" mass="48758">MTGRDTPDRLSQGQVGALIAQMRSVKAADAPGAQPQLPKAKGFTQLAAYQAMAQQKAVSATLGLTSPYYRQHETKAGRFTQLDGRKVLNFTSYDYIGLNGHPEISRAAVEAIESFGTSVSGSRITSGERPVHAALERSLAALYEAEDAVVFVSGHATAVSAIAALLGPNDLLLHDAWIHNCIVVGGRLSGAARRSFAHNDLNELEAMLAAERGRFDNVMIVTEGLFSMDGDGPDLAALVALKERYGCWLMVDDAHGLGVLGATGRGIAEHCGVDPKHIDIWMGTLSKSLASCGGYVAGSGPLVDLLKFGAPGLVYSVGMPAATAAAANAALAVMLREPERLSRLKDNGHAMIARLAAHGLDHGLAWGYGIVPVIIGDALQTILLAERLLERGVYAFPVLPPGVPNHSARLRFFVSSEHTAEDIEYAVTTLVEEKRALAEAGLSIANLSQLLAQRNGATRTR</sequence>
<dbReference type="RefSeq" id="WP_213364114.1">
    <property type="nucleotide sequence ID" value="NZ_BSFM01000011.1"/>
</dbReference>
<reference evidence="14" key="1">
    <citation type="journal article" date="2014" name="Int. J. Syst. Evol. Microbiol.">
        <title>Complete genome sequence of Corynebacterium casei LMG S-19264T (=DSM 44701T), isolated from a smear-ripened cheese.</title>
        <authorList>
            <consortium name="US DOE Joint Genome Institute (JGI-PGF)"/>
            <person name="Walter F."/>
            <person name="Albersmeier A."/>
            <person name="Kalinowski J."/>
            <person name="Ruckert C."/>
        </authorList>
    </citation>
    <scope>NUCLEOTIDE SEQUENCE</scope>
    <source>
        <strain evidence="14">VKM B-2789</strain>
    </source>
</reference>
<name>A0A9W6JV98_9HYPH</name>
<evidence type="ECO:0000256" key="1">
    <source>
        <dbReference type="ARBA" id="ARBA00001933"/>
    </source>
</evidence>
<comment type="cofactor">
    <cofactor evidence="1 12">
        <name>pyridoxal 5'-phosphate</name>
        <dbReference type="ChEBI" id="CHEBI:597326"/>
    </cofactor>
</comment>
<dbReference type="PANTHER" id="PTHR13693:SF100">
    <property type="entry name" value="8-AMINO-7-OXONONANOATE SYNTHASE"/>
    <property type="match status" value="1"/>
</dbReference>
<dbReference type="InterPro" id="IPR001917">
    <property type="entry name" value="Aminotrans_II_pyridoxalP_BS"/>
</dbReference>
<evidence type="ECO:0000256" key="7">
    <source>
        <dbReference type="ARBA" id="ARBA00022756"/>
    </source>
</evidence>
<dbReference type="Gene3D" id="3.40.640.10">
    <property type="entry name" value="Type I PLP-dependent aspartate aminotransferase-like (Major domain)"/>
    <property type="match status" value="1"/>
</dbReference>
<dbReference type="PROSITE" id="PS00599">
    <property type="entry name" value="AA_TRANSFER_CLASS_2"/>
    <property type="match status" value="1"/>
</dbReference>
<evidence type="ECO:0000256" key="11">
    <source>
        <dbReference type="ARBA" id="ARBA00047715"/>
    </source>
</evidence>
<dbReference type="InterPro" id="IPR004839">
    <property type="entry name" value="Aminotransferase_I/II_large"/>
</dbReference>
<keyword evidence="7" id="KW-0093">Biotin biosynthesis</keyword>
<reference evidence="14" key="2">
    <citation type="submission" date="2023-01" db="EMBL/GenBank/DDBJ databases">
        <authorList>
            <person name="Sun Q."/>
            <person name="Evtushenko L."/>
        </authorList>
    </citation>
    <scope>NUCLEOTIDE SEQUENCE</scope>
    <source>
        <strain evidence="14">VKM B-2789</strain>
    </source>
</reference>
<dbReference type="Proteomes" id="UP001143330">
    <property type="component" value="Unassembled WGS sequence"/>
</dbReference>
<evidence type="ECO:0000256" key="9">
    <source>
        <dbReference type="ARBA" id="ARBA00032610"/>
    </source>
</evidence>
<comment type="pathway">
    <text evidence="2">Cofactor biosynthesis; biotin biosynthesis.</text>
</comment>
<keyword evidence="6" id="KW-0808">Transferase</keyword>
<proteinExistence type="inferred from homology"/>
<evidence type="ECO:0000256" key="5">
    <source>
        <dbReference type="ARBA" id="ARBA00013187"/>
    </source>
</evidence>
<protein>
    <recommendedName>
        <fullName evidence="5">8-amino-7-oxononanoate synthase</fullName>
        <ecNumber evidence="5">2.3.1.47</ecNumber>
    </recommendedName>
    <alternativeName>
        <fullName evidence="9">7-keto-8-amino-pelargonic acid synthase</fullName>
    </alternativeName>
    <alternativeName>
        <fullName evidence="10">8-amino-7-ketopelargonate synthase</fullName>
    </alternativeName>
</protein>
<evidence type="ECO:0000256" key="6">
    <source>
        <dbReference type="ARBA" id="ARBA00022679"/>
    </source>
</evidence>
<gene>
    <name evidence="14" type="ORF">GCM10017653_19870</name>
</gene>
<dbReference type="GO" id="GO:0030170">
    <property type="term" value="F:pyridoxal phosphate binding"/>
    <property type="evidence" value="ECO:0007669"/>
    <property type="project" value="InterPro"/>
</dbReference>
<dbReference type="SUPFAM" id="SSF53383">
    <property type="entry name" value="PLP-dependent transferases"/>
    <property type="match status" value="1"/>
</dbReference>
<dbReference type="GO" id="GO:0009102">
    <property type="term" value="P:biotin biosynthetic process"/>
    <property type="evidence" value="ECO:0007669"/>
    <property type="project" value="UniProtKB-KW"/>
</dbReference>
<evidence type="ECO:0000256" key="10">
    <source>
        <dbReference type="ARBA" id="ARBA00033381"/>
    </source>
</evidence>
<organism evidence="14 15">
    <name type="scientific">Ancylobacter defluvii</name>
    <dbReference type="NCBI Taxonomy" id="1282440"/>
    <lineage>
        <taxon>Bacteria</taxon>
        <taxon>Pseudomonadati</taxon>
        <taxon>Pseudomonadota</taxon>
        <taxon>Alphaproteobacteria</taxon>
        <taxon>Hyphomicrobiales</taxon>
        <taxon>Xanthobacteraceae</taxon>
        <taxon>Ancylobacter</taxon>
    </lineage>
</organism>
<dbReference type="GO" id="GO:0008710">
    <property type="term" value="F:8-amino-7-oxononanoate synthase activity"/>
    <property type="evidence" value="ECO:0007669"/>
    <property type="project" value="UniProtKB-EC"/>
</dbReference>
<comment type="catalytic activity">
    <reaction evidence="11">
        <text>6-carboxyhexanoyl-[ACP] + L-alanine + H(+) = (8S)-8-amino-7-oxononanoate + holo-[ACP] + CO2</text>
        <dbReference type="Rhea" id="RHEA:42288"/>
        <dbReference type="Rhea" id="RHEA-COMP:9685"/>
        <dbReference type="Rhea" id="RHEA-COMP:9955"/>
        <dbReference type="ChEBI" id="CHEBI:15378"/>
        <dbReference type="ChEBI" id="CHEBI:16526"/>
        <dbReference type="ChEBI" id="CHEBI:57972"/>
        <dbReference type="ChEBI" id="CHEBI:64479"/>
        <dbReference type="ChEBI" id="CHEBI:78846"/>
        <dbReference type="ChEBI" id="CHEBI:149468"/>
        <dbReference type="EC" id="2.3.1.47"/>
    </reaction>
</comment>
<evidence type="ECO:0000256" key="4">
    <source>
        <dbReference type="ARBA" id="ARBA00011738"/>
    </source>
</evidence>
<keyword evidence="15" id="KW-1185">Reference proteome</keyword>
<feature type="domain" description="Aminotransferase class I/classII large" evidence="13">
    <location>
        <begin position="86"/>
        <end position="429"/>
    </location>
</feature>
<evidence type="ECO:0000313" key="14">
    <source>
        <dbReference type="EMBL" id="GLK83917.1"/>
    </source>
</evidence>
<dbReference type="AlphaFoldDB" id="A0A9W6JV98"/>
<evidence type="ECO:0000256" key="3">
    <source>
        <dbReference type="ARBA" id="ARBA00010008"/>
    </source>
</evidence>
<comment type="subunit">
    <text evidence="4">Homodimer.</text>
</comment>
<keyword evidence="8 12" id="KW-0663">Pyridoxal phosphate</keyword>
<evidence type="ECO:0000256" key="2">
    <source>
        <dbReference type="ARBA" id="ARBA00004746"/>
    </source>
</evidence>
<dbReference type="InterPro" id="IPR050087">
    <property type="entry name" value="AON_synthase_class-II"/>
</dbReference>